<gene>
    <name evidence="3" type="ORF">TIFTF001_003127</name>
</gene>
<evidence type="ECO:0000259" key="2">
    <source>
        <dbReference type="Pfam" id="PF08458"/>
    </source>
</evidence>
<evidence type="ECO:0008006" key="5">
    <source>
        <dbReference type="Google" id="ProtNLM"/>
    </source>
</evidence>
<keyword evidence="4" id="KW-1185">Reference proteome</keyword>
<dbReference type="GO" id="GO:0009734">
    <property type="term" value="P:auxin-activated signaling pathway"/>
    <property type="evidence" value="ECO:0007669"/>
    <property type="project" value="TreeGrafter"/>
</dbReference>
<feature type="domain" description="VAN3-binding protein-like auxin canalisation" evidence="1">
    <location>
        <begin position="38"/>
        <end position="69"/>
    </location>
</feature>
<accession>A0AA87Z7T2</accession>
<dbReference type="GO" id="GO:0010305">
    <property type="term" value="P:leaf vascular tissue pattern formation"/>
    <property type="evidence" value="ECO:0007669"/>
    <property type="project" value="TreeGrafter"/>
</dbReference>
<dbReference type="GO" id="GO:0010087">
    <property type="term" value="P:phloem or xylem histogenesis"/>
    <property type="evidence" value="ECO:0007669"/>
    <property type="project" value="TreeGrafter"/>
</dbReference>
<sequence>METGYFSAWRTSSLQSLIDDEEDEELQKVSSLPAIPQPRTPHEPMEFLARSCSISASEISKALAQKQKQFSLDKNPDMIVPEAVALPPLPPKGSKSSNIRRTVSIGKWFQQKESNSSTLNKKDKARLENARLHSALSIAGLATALAAIVAEENSGRSRSKMSMALASATELLASHCIEMAEAAGAEHDRVAAVVRSAADIRSPGDLMTFTAAAATALRGEGALKARLPKETKKNASTSSFEKGMAAIKSAASYSGQVEDPGSQLSGDLLQLTRKGVLQWKRVSVCINKGSEVIIKLKSKHVAGAFSKNNKCVVYGVCDDIAAWPYKREWEISEELIFGLKTAQGLLEFKCKSRIHKQRWVEGIQSLLRRVSNVEETDCSLGFLSISSSI</sequence>
<proteinExistence type="predicted"/>
<dbReference type="InterPro" id="IPR013666">
    <property type="entry name" value="PH_pln"/>
</dbReference>
<organism evidence="3 4">
    <name type="scientific">Ficus carica</name>
    <name type="common">Common fig</name>
    <dbReference type="NCBI Taxonomy" id="3494"/>
    <lineage>
        <taxon>Eukaryota</taxon>
        <taxon>Viridiplantae</taxon>
        <taxon>Streptophyta</taxon>
        <taxon>Embryophyta</taxon>
        <taxon>Tracheophyta</taxon>
        <taxon>Spermatophyta</taxon>
        <taxon>Magnoliopsida</taxon>
        <taxon>eudicotyledons</taxon>
        <taxon>Gunneridae</taxon>
        <taxon>Pentapetalae</taxon>
        <taxon>rosids</taxon>
        <taxon>fabids</taxon>
        <taxon>Rosales</taxon>
        <taxon>Moraceae</taxon>
        <taxon>Ficeae</taxon>
        <taxon>Ficus</taxon>
    </lineage>
</organism>
<dbReference type="Pfam" id="PF05703">
    <property type="entry name" value="Auxin_canalis"/>
    <property type="match status" value="2"/>
</dbReference>
<evidence type="ECO:0000259" key="1">
    <source>
        <dbReference type="Pfam" id="PF05703"/>
    </source>
</evidence>
<protein>
    <recommendedName>
        <fullName evidence="5">PH domain-containing protein</fullName>
    </recommendedName>
</protein>
<feature type="domain" description="VAN3-binding protein-like auxin canalisation" evidence="1">
    <location>
        <begin position="97"/>
        <end position="242"/>
    </location>
</feature>
<dbReference type="AlphaFoldDB" id="A0AA87Z7T2"/>
<dbReference type="PANTHER" id="PTHR31351">
    <property type="entry name" value="EXPRESSED PROTEIN"/>
    <property type="match status" value="1"/>
</dbReference>
<dbReference type="EMBL" id="BTGU01000003">
    <property type="protein sequence ID" value="GMN31158.1"/>
    <property type="molecule type" value="Genomic_DNA"/>
</dbReference>
<name>A0AA87Z7T2_FICCA</name>
<evidence type="ECO:0000313" key="3">
    <source>
        <dbReference type="EMBL" id="GMN31158.1"/>
    </source>
</evidence>
<evidence type="ECO:0000313" key="4">
    <source>
        <dbReference type="Proteomes" id="UP001187192"/>
    </source>
</evidence>
<dbReference type="Proteomes" id="UP001187192">
    <property type="component" value="Unassembled WGS sequence"/>
</dbReference>
<dbReference type="PANTHER" id="PTHR31351:SF24">
    <property type="entry name" value="VAN3-BINDING PROTEIN-LIKE"/>
    <property type="match status" value="1"/>
</dbReference>
<dbReference type="InterPro" id="IPR040269">
    <property type="entry name" value="VAB"/>
</dbReference>
<dbReference type="InterPro" id="IPR008546">
    <property type="entry name" value="VAN3-bd-like_auxin_canal"/>
</dbReference>
<feature type="domain" description="Pleckstrin-like plant" evidence="2">
    <location>
        <begin position="267"/>
        <end position="370"/>
    </location>
</feature>
<dbReference type="Pfam" id="PF08458">
    <property type="entry name" value="PH_2"/>
    <property type="match status" value="1"/>
</dbReference>
<reference evidence="3" key="1">
    <citation type="submission" date="2023-07" db="EMBL/GenBank/DDBJ databases">
        <title>draft genome sequence of fig (Ficus carica).</title>
        <authorList>
            <person name="Takahashi T."/>
            <person name="Nishimura K."/>
        </authorList>
    </citation>
    <scope>NUCLEOTIDE SEQUENCE</scope>
</reference>
<comment type="caution">
    <text evidence="3">The sequence shown here is derived from an EMBL/GenBank/DDBJ whole genome shotgun (WGS) entry which is preliminary data.</text>
</comment>